<dbReference type="RefSeq" id="WP_069457312.1">
    <property type="nucleotide sequence ID" value="NZ_LYBW01000044.1"/>
</dbReference>
<dbReference type="InterPro" id="IPR016181">
    <property type="entry name" value="Acyl_CoA_acyltransferase"/>
</dbReference>
<organism evidence="2 3">
    <name type="scientific">Sinorhizobium alkalisoli</name>
    <dbReference type="NCBI Taxonomy" id="1752398"/>
    <lineage>
        <taxon>Bacteria</taxon>
        <taxon>Pseudomonadati</taxon>
        <taxon>Pseudomonadota</taxon>
        <taxon>Alphaproteobacteria</taxon>
        <taxon>Hyphomicrobiales</taxon>
        <taxon>Rhizobiaceae</taxon>
        <taxon>Sinorhizobium/Ensifer group</taxon>
        <taxon>Sinorhizobium</taxon>
    </lineage>
</organism>
<dbReference type="InterPro" id="IPR000182">
    <property type="entry name" value="GNAT_dom"/>
</dbReference>
<evidence type="ECO:0000313" key="2">
    <source>
        <dbReference type="EMBL" id="ODR92395.1"/>
    </source>
</evidence>
<name>A0A1E3VFS0_9HYPH</name>
<dbReference type="Proteomes" id="UP000094342">
    <property type="component" value="Unassembled WGS sequence"/>
</dbReference>
<dbReference type="CDD" id="cd04301">
    <property type="entry name" value="NAT_SF"/>
    <property type="match status" value="1"/>
</dbReference>
<evidence type="ECO:0000313" key="3">
    <source>
        <dbReference type="Proteomes" id="UP000094342"/>
    </source>
</evidence>
<protein>
    <recommendedName>
        <fullName evidence="1">N-acetyltransferase domain-containing protein</fullName>
    </recommendedName>
</protein>
<feature type="domain" description="N-acetyltransferase" evidence="1">
    <location>
        <begin position="1"/>
        <end position="133"/>
    </location>
</feature>
<dbReference type="OrthoDB" id="2436196at2"/>
<dbReference type="EMBL" id="LYBW01000044">
    <property type="protein sequence ID" value="ODR92395.1"/>
    <property type="molecule type" value="Genomic_DNA"/>
</dbReference>
<dbReference type="SUPFAM" id="SSF55729">
    <property type="entry name" value="Acyl-CoA N-acyltransferases (Nat)"/>
    <property type="match status" value="1"/>
</dbReference>
<proteinExistence type="predicted"/>
<dbReference type="Pfam" id="PF00583">
    <property type="entry name" value="Acetyltransf_1"/>
    <property type="match status" value="1"/>
</dbReference>
<evidence type="ECO:0000259" key="1">
    <source>
        <dbReference type="PROSITE" id="PS51186"/>
    </source>
</evidence>
<dbReference type="InterPro" id="IPR052777">
    <property type="entry name" value="Acetyltransferase_Enz"/>
</dbReference>
<reference evidence="3" key="1">
    <citation type="submission" date="2016-05" db="EMBL/GenBank/DDBJ databases">
        <authorList>
            <person name="Li Y."/>
        </authorList>
    </citation>
    <scope>NUCLEOTIDE SEQUENCE [LARGE SCALE GENOMIC DNA]</scope>
    <source>
        <strain evidence="3">YIC4027</strain>
    </source>
</reference>
<dbReference type="AlphaFoldDB" id="A0A1E3VFS0"/>
<gene>
    <name evidence="2" type="ORF">A8M32_04985</name>
</gene>
<dbReference type="PANTHER" id="PTHR43305">
    <property type="entry name" value="FAMILY N-ACETYLTRANSFERASE, PUTATIVE (AFU_ORTHOLOGUE AFUA_2G01380)-RELATED"/>
    <property type="match status" value="1"/>
</dbReference>
<dbReference type="PANTHER" id="PTHR43305:SF1">
    <property type="entry name" value="FAMILY N-ACETYLTRANSFERASE, PUTATIVE (AFU_ORTHOLOGUE AFUA_2G01380)-RELATED"/>
    <property type="match status" value="1"/>
</dbReference>
<accession>A0A1E3VFS0</accession>
<dbReference type="PROSITE" id="PS51186">
    <property type="entry name" value="GNAT"/>
    <property type="match status" value="1"/>
</dbReference>
<dbReference type="GO" id="GO:0016747">
    <property type="term" value="F:acyltransferase activity, transferring groups other than amino-acyl groups"/>
    <property type="evidence" value="ECO:0007669"/>
    <property type="project" value="InterPro"/>
</dbReference>
<dbReference type="STRING" id="1752398.A8M32_04985"/>
<keyword evidence="3" id="KW-1185">Reference proteome</keyword>
<comment type="caution">
    <text evidence="2">The sequence shown here is derived from an EMBL/GenBank/DDBJ whole genome shotgun (WGS) entry which is preliminary data.</text>
</comment>
<sequence>MVDAAFSHQALDEELQTLSFSYGPPNGRTFLAAHGDEMLGCIAYRRLSDTICEMKRLFVRGSGQGRGTARRLCMAAIDAARSDGYTLMRLDTASRLTEAIALYRSIGFRDCPAYNMYPDALMPHIVFMEMPLVTGTTSPS</sequence>
<dbReference type="Gene3D" id="3.40.630.30">
    <property type="match status" value="1"/>
</dbReference>